<proteinExistence type="predicted"/>
<accession>A0A8C9QU73</accession>
<reference evidence="3" key="3">
    <citation type="submission" date="2025-09" db="UniProtKB">
        <authorList>
            <consortium name="Ensembl"/>
        </authorList>
    </citation>
    <scope>IDENTIFICATION</scope>
</reference>
<dbReference type="Gene3D" id="3.10.100.10">
    <property type="entry name" value="Mannose-Binding Protein A, subunit A"/>
    <property type="match status" value="1"/>
</dbReference>
<dbReference type="GO" id="GO:0030246">
    <property type="term" value="F:carbohydrate binding"/>
    <property type="evidence" value="ECO:0007669"/>
    <property type="project" value="UniProtKB-KW"/>
</dbReference>
<dbReference type="InterPro" id="IPR051379">
    <property type="entry name" value="C-type_Lectin_Receptor_IMM"/>
</dbReference>
<evidence type="ECO:0000256" key="2">
    <source>
        <dbReference type="ARBA" id="ARBA00023157"/>
    </source>
</evidence>
<keyword evidence="4" id="KW-1185">Reference proteome</keyword>
<sequence>MTHCSNKLLRSLTNTARNVAHVYGMNRSTVGIEQKFVGRHFYFYNFKLDSMRFEDAVEKITSHLSSDPPEEMCTHCPPPWSCYETRCYYFSAGREGARTWNESAQFCMQWDASLAVIDDLREMVSAVAVSERLCLLDGCLFLRNQEK</sequence>
<evidence type="ECO:0000313" key="3">
    <source>
        <dbReference type="Ensembl" id="ENSSFOP00015000052.2"/>
    </source>
</evidence>
<dbReference type="PANTHER" id="PTHR46746">
    <property type="entry name" value="KILLER CELL LECTIN-LIKE RECEPTOR SUBFAMILY F MEMBER 2"/>
    <property type="match status" value="1"/>
</dbReference>
<dbReference type="InterPro" id="IPR016186">
    <property type="entry name" value="C-type_lectin-like/link_sf"/>
</dbReference>
<evidence type="ECO:0000313" key="4">
    <source>
        <dbReference type="Proteomes" id="UP000694397"/>
    </source>
</evidence>
<dbReference type="Proteomes" id="UP000694397">
    <property type="component" value="Chromosome 13"/>
</dbReference>
<organism evidence="3 4">
    <name type="scientific">Scleropages formosus</name>
    <name type="common">Asian bonytongue</name>
    <name type="synonym">Osteoglossum formosum</name>
    <dbReference type="NCBI Taxonomy" id="113540"/>
    <lineage>
        <taxon>Eukaryota</taxon>
        <taxon>Metazoa</taxon>
        <taxon>Chordata</taxon>
        <taxon>Craniata</taxon>
        <taxon>Vertebrata</taxon>
        <taxon>Euteleostomi</taxon>
        <taxon>Actinopterygii</taxon>
        <taxon>Neopterygii</taxon>
        <taxon>Teleostei</taxon>
        <taxon>Osteoglossocephala</taxon>
        <taxon>Osteoglossomorpha</taxon>
        <taxon>Osteoglossiformes</taxon>
        <taxon>Osteoglossidae</taxon>
        <taxon>Scleropages</taxon>
    </lineage>
</organism>
<dbReference type="AlphaFoldDB" id="A0A8C9QU73"/>
<reference evidence="3" key="2">
    <citation type="submission" date="2025-08" db="UniProtKB">
        <authorList>
            <consortium name="Ensembl"/>
        </authorList>
    </citation>
    <scope>IDENTIFICATION</scope>
</reference>
<evidence type="ECO:0008006" key="5">
    <source>
        <dbReference type="Google" id="ProtNLM"/>
    </source>
</evidence>
<protein>
    <recommendedName>
        <fullName evidence="5">C-type lectin domain-containing protein</fullName>
    </recommendedName>
</protein>
<reference evidence="3 4" key="1">
    <citation type="submission" date="2019-04" db="EMBL/GenBank/DDBJ databases">
        <authorList>
            <consortium name="Wellcome Sanger Institute Data Sharing"/>
        </authorList>
    </citation>
    <scope>NUCLEOTIDE SEQUENCE [LARGE SCALE GENOMIC DNA]</scope>
</reference>
<name>A0A8C9QU73_SCLFO</name>
<dbReference type="Ensembl" id="ENSSFOT00015000075.2">
    <property type="protein sequence ID" value="ENSSFOP00015000052.2"/>
    <property type="gene ID" value="ENSSFOG00015000062.2"/>
</dbReference>
<keyword evidence="1" id="KW-0430">Lectin</keyword>
<dbReference type="SUPFAM" id="SSF56436">
    <property type="entry name" value="C-type lectin-like"/>
    <property type="match status" value="1"/>
</dbReference>
<keyword evidence="2" id="KW-1015">Disulfide bond</keyword>
<dbReference type="InterPro" id="IPR016187">
    <property type="entry name" value="CTDL_fold"/>
</dbReference>
<dbReference type="PANTHER" id="PTHR46746:SF9">
    <property type="entry name" value="CD209 ANTIGEN-LIKE PROTEIN C-LIKE"/>
    <property type="match status" value="1"/>
</dbReference>
<dbReference type="OrthoDB" id="6133475at2759"/>
<evidence type="ECO:0000256" key="1">
    <source>
        <dbReference type="ARBA" id="ARBA00022734"/>
    </source>
</evidence>